<protein>
    <submittedName>
        <fullName evidence="1">Uncharacterized protein</fullName>
    </submittedName>
</protein>
<accession>A0A2A5C6W2</accession>
<reference evidence="2" key="1">
    <citation type="submission" date="2017-08" db="EMBL/GenBank/DDBJ databases">
        <title>A dynamic microbial community with high functional redundancy inhabits the cold, oxic subseafloor aquifer.</title>
        <authorList>
            <person name="Tully B.J."/>
            <person name="Wheat C.G."/>
            <person name="Glazer B.T."/>
            <person name="Huber J.A."/>
        </authorList>
    </citation>
    <scope>NUCLEOTIDE SEQUENCE [LARGE SCALE GENOMIC DNA]</scope>
</reference>
<evidence type="ECO:0000313" key="2">
    <source>
        <dbReference type="Proteomes" id="UP000228987"/>
    </source>
</evidence>
<name>A0A2A5C6W2_9GAMM</name>
<proteinExistence type="predicted"/>
<sequence length="65" mass="7400">MNTREAINELTPEEQLIARKITYKTTSHSFDHKQSEKCEGCTLVIYQGEFIIAYACSICGEEDIV</sequence>
<evidence type="ECO:0000313" key="1">
    <source>
        <dbReference type="EMBL" id="PCJ39210.1"/>
    </source>
</evidence>
<dbReference type="EMBL" id="NVWI01000017">
    <property type="protein sequence ID" value="PCJ39210.1"/>
    <property type="molecule type" value="Genomic_DNA"/>
</dbReference>
<dbReference type="AlphaFoldDB" id="A0A2A5C6W2"/>
<comment type="caution">
    <text evidence="1">The sequence shown here is derived from an EMBL/GenBank/DDBJ whole genome shotgun (WGS) entry which is preliminary data.</text>
</comment>
<organism evidence="1 2">
    <name type="scientific">SAR86 cluster bacterium</name>
    <dbReference type="NCBI Taxonomy" id="2030880"/>
    <lineage>
        <taxon>Bacteria</taxon>
        <taxon>Pseudomonadati</taxon>
        <taxon>Pseudomonadota</taxon>
        <taxon>Gammaproteobacteria</taxon>
        <taxon>SAR86 cluster</taxon>
    </lineage>
</organism>
<dbReference type="Proteomes" id="UP000228987">
    <property type="component" value="Unassembled WGS sequence"/>
</dbReference>
<gene>
    <name evidence="1" type="ORF">COA71_14475</name>
</gene>